<comment type="caution">
    <text evidence="2">The sequence shown here is derived from an EMBL/GenBank/DDBJ whole genome shotgun (WGS) entry which is preliminary data.</text>
</comment>
<dbReference type="Pfam" id="PF12622">
    <property type="entry name" value="NpwBP"/>
    <property type="match status" value="1"/>
</dbReference>
<name>A0A0W0CYN9_CANGB</name>
<dbReference type="SMR" id="A0A0W0CYN9"/>
<evidence type="ECO:0000313" key="2">
    <source>
        <dbReference type="EMBL" id="KTB08024.1"/>
    </source>
</evidence>
<accession>A0A0W0CYN9</accession>
<protein>
    <submittedName>
        <fullName evidence="2">Altered inheritance of mitochondria protein 4</fullName>
    </submittedName>
</protein>
<dbReference type="Proteomes" id="UP000054886">
    <property type="component" value="Unassembled WGS sequence"/>
</dbReference>
<feature type="compositionally biased region" description="Polar residues" evidence="1">
    <location>
        <begin position="60"/>
        <end position="70"/>
    </location>
</feature>
<dbReference type="VEuPathDB" id="FungiDB:GVI51_M05203"/>
<dbReference type="VEuPathDB" id="FungiDB:GWK60_M05203"/>
<feature type="compositionally biased region" description="Basic and acidic residues" evidence="1">
    <location>
        <begin position="8"/>
        <end position="20"/>
    </location>
</feature>
<reference evidence="2 3" key="1">
    <citation type="submission" date="2015-10" db="EMBL/GenBank/DDBJ databases">
        <title>Draft genomes sequences of Candida glabrata isolates 1A, 1B, 2A, 2B, 3A and 3B.</title>
        <authorList>
            <person name="Haavelsrud O.E."/>
            <person name="Gaustad P."/>
        </authorList>
    </citation>
    <scope>NUCLEOTIDE SEQUENCE [LARGE SCALE GENOMIC DNA]</scope>
    <source>
        <strain evidence="2">910700640</strain>
    </source>
</reference>
<feature type="compositionally biased region" description="Basic and acidic residues" evidence="1">
    <location>
        <begin position="27"/>
        <end position="45"/>
    </location>
</feature>
<evidence type="ECO:0000256" key="1">
    <source>
        <dbReference type="SAM" id="MobiDB-lite"/>
    </source>
</evidence>
<dbReference type="AlphaFoldDB" id="A0A0W0CYN9"/>
<dbReference type="VEuPathDB" id="FungiDB:B1J91_M05269g"/>
<dbReference type="VEuPathDB" id="FungiDB:CAGL0M05269g"/>
<organism evidence="2 3">
    <name type="scientific">Candida glabrata</name>
    <name type="common">Yeast</name>
    <name type="synonym">Torulopsis glabrata</name>
    <dbReference type="NCBI Taxonomy" id="5478"/>
    <lineage>
        <taxon>Eukaryota</taxon>
        <taxon>Fungi</taxon>
        <taxon>Dikarya</taxon>
        <taxon>Ascomycota</taxon>
        <taxon>Saccharomycotina</taxon>
        <taxon>Saccharomycetes</taxon>
        <taxon>Saccharomycetales</taxon>
        <taxon>Saccharomycetaceae</taxon>
        <taxon>Nakaseomyces</taxon>
    </lineage>
</organism>
<dbReference type="EMBL" id="LLZZ01000106">
    <property type="protein sequence ID" value="KTB08024.1"/>
    <property type="molecule type" value="Genomic_DNA"/>
</dbReference>
<dbReference type="PhylomeDB" id="A0A0W0CYN9"/>
<evidence type="ECO:0000313" key="3">
    <source>
        <dbReference type="Proteomes" id="UP000054886"/>
    </source>
</evidence>
<feature type="region of interest" description="Disordered" evidence="1">
    <location>
        <begin position="1"/>
        <end position="103"/>
    </location>
</feature>
<sequence length="132" mass="15153">MVHSDNNIIKDPKRNGEKPVEMILNGNRKESKRYNEQLSSLEERKQKKKLKVVQEDSAYMDQSANQTSSAGLDKDTNELGPKSIFYDPDWNPKGEAPDGFRNVPYNPKTFKRLHNQIEEDLGSLSGKLKYPE</sequence>
<gene>
    <name evidence="2" type="ORF">AO440_004081</name>
</gene>
<dbReference type="OMA" id="QEDSAYM"/>
<proteinExistence type="predicted"/>